<evidence type="ECO:0000313" key="2">
    <source>
        <dbReference type="EMBL" id="ETO28264.1"/>
    </source>
</evidence>
<dbReference type="Proteomes" id="UP000023152">
    <property type="component" value="Unassembled WGS sequence"/>
</dbReference>
<keyword evidence="3" id="KW-1185">Reference proteome</keyword>
<protein>
    <submittedName>
        <fullName evidence="2">Uncharacterized protein</fullName>
    </submittedName>
</protein>
<reference evidence="2 3" key="1">
    <citation type="journal article" date="2013" name="Curr. Biol.">
        <title>The Genome of the Foraminiferan Reticulomyxa filosa.</title>
        <authorList>
            <person name="Glockner G."/>
            <person name="Hulsmann N."/>
            <person name="Schleicher M."/>
            <person name="Noegel A.A."/>
            <person name="Eichinger L."/>
            <person name="Gallinger C."/>
            <person name="Pawlowski J."/>
            <person name="Sierra R."/>
            <person name="Euteneuer U."/>
            <person name="Pillet L."/>
            <person name="Moustafa A."/>
            <person name="Platzer M."/>
            <person name="Groth M."/>
            <person name="Szafranski K."/>
            <person name="Schliwa M."/>
        </authorList>
    </citation>
    <scope>NUCLEOTIDE SEQUENCE [LARGE SCALE GENOMIC DNA]</scope>
</reference>
<proteinExistence type="predicted"/>
<comment type="caution">
    <text evidence="2">The sequence shown here is derived from an EMBL/GenBank/DDBJ whole genome shotgun (WGS) entry which is preliminary data.</text>
</comment>
<evidence type="ECO:0000313" key="3">
    <source>
        <dbReference type="Proteomes" id="UP000023152"/>
    </source>
</evidence>
<dbReference type="AlphaFoldDB" id="X6NRA9"/>
<evidence type="ECO:0000256" key="1">
    <source>
        <dbReference type="SAM" id="SignalP"/>
    </source>
</evidence>
<sequence length="93" mass="11006">MPSTGVKVFFFFFRWWGVLEGRPKKKEKREMKIEGFLNCKMEGRTINLTTLNIATNQPKKGRKKKKREKLFVTKDNSTSIEVVQNVQKKKIEK</sequence>
<gene>
    <name evidence="2" type="ORF">RFI_08865</name>
</gene>
<feature type="signal peptide" evidence="1">
    <location>
        <begin position="1"/>
        <end position="21"/>
    </location>
</feature>
<organism evidence="2 3">
    <name type="scientific">Reticulomyxa filosa</name>
    <dbReference type="NCBI Taxonomy" id="46433"/>
    <lineage>
        <taxon>Eukaryota</taxon>
        <taxon>Sar</taxon>
        <taxon>Rhizaria</taxon>
        <taxon>Retaria</taxon>
        <taxon>Foraminifera</taxon>
        <taxon>Monothalamids</taxon>
        <taxon>Reticulomyxidae</taxon>
        <taxon>Reticulomyxa</taxon>
    </lineage>
</organism>
<keyword evidence="1" id="KW-0732">Signal</keyword>
<feature type="chain" id="PRO_5004975560" evidence="1">
    <location>
        <begin position="22"/>
        <end position="93"/>
    </location>
</feature>
<name>X6NRA9_RETFI</name>
<dbReference type="EMBL" id="ASPP01006768">
    <property type="protein sequence ID" value="ETO28264.1"/>
    <property type="molecule type" value="Genomic_DNA"/>
</dbReference>
<accession>X6NRA9</accession>